<feature type="binding site" evidence="4">
    <location>
        <position position="210"/>
    </location>
    <ligand>
        <name>pyruvate</name>
        <dbReference type="ChEBI" id="CHEBI:15361"/>
    </ligand>
</feature>
<dbReference type="EMBL" id="DVLP01000313">
    <property type="protein sequence ID" value="HIT76021.1"/>
    <property type="molecule type" value="Genomic_DNA"/>
</dbReference>
<dbReference type="InterPro" id="IPR002220">
    <property type="entry name" value="DapA-like"/>
</dbReference>
<evidence type="ECO:0000313" key="6">
    <source>
        <dbReference type="Proteomes" id="UP000886842"/>
    </source>
</evidence>
<protein>
    <submittedName>
        <fullName evidence="5">Dihydrodipicolinate synthase family protein</fullName>
    </submittedName>
</protein>
<dbReference type="Gene3D" id="3.20.20.70">
    <property type="entry name" value="Aldolase class I"/>
    <property type="match status" value="1"/>
</dbReference>
<dbReference type="InterPro" id="IPR013785">
    <property type="entry name" value="Aldolase_TIM"/>
</dbReference>
<accession>A0A9D1KMZ3</accession>
<proteinExistence type="inferred from homology"/>
<comment type="caution">
    <text evidence="5">The sequence shown here is derived from an EMBL/GenBank/DDBJ whole genome shotgun (WGS) entry which is preliminary data.</text>
</comment>
<evidence type="ECO:0000256" key="3">
    <source>
        <dbReference type="PIRNR" id="PIRNR001365"/>
    </source>
</evidence>
<evidence type="ECO:0000256" key="4">
    <source>
        <dbReference type="PIRSR" id="PIRSR001365-2"/>
    </source>
</evidence>
<evidence type="ECO:0000313" key="5">
    <source>
        <dbReference type="EMBL" id="HIT76021.1"/>
    </source>
</evidence>
<reference evidence="5" key="2">
    <citation type="journal article" date="2021" name="PeerJ">
        <title>Extensive microbial diversity within the chicken gut microbiome revealed by metagenomics and culture.</title>
        <authorList>
            <person name="Gilroy R."/>
            <person name="Ravi A."/>
            <person name="Getino M."/>
            <person name="Pursley I."/>
            <person name="Horton D.L."/>
            <person name="Alikhan N.F."/>
            <person name="Baker D."/>
            <person name="Gharbi K."/>
            <person name="Hall N."/>
            <person name="Watson M."/>
            <person name="Adriaenssens E.M."/>
            <person name="Foster-Nyarko E."/>
            <person name="Jarju S."/>
            <person name="Secka A."/>
            <person name="Antonio M."/>
            <person name="Oren A."/>
            <person name="Chaudhuri R.R."/>
            <person name="La Ragione R."/>
            <person name="Hildebrand F."/>
            <person name="Pallen M.J."/>
        </authorList>
    </citation>
    <scope>NUCLEOTIDE SEQUENCE</scope>
    <source>
        <strain evidence="5">ChiGjej1B1-24693</strain>
    </source>
</reference>
<comment type="similarity">
    <text evidence="1 3">Belongs to the DapA family.</text>
</comment>
<dbReference type="PIRSF" id="PIRSF001365">
    <property type="entry name" value="DHDPS"/>
    <property type="match status" value="1"/>
</dbReference>
<keyword evidence="2 3" id="KW-0456">Lyase</keyword>
<dbReference type="SUPFAM" id="SSF51569">
    <property type="entry name" value="Aldolase"/>
    <property type="match status" value="1"/>
</dbReference>
<dbReference type="AlphaFoldDB" id="A0A9D1KMZ3"/>
<name>A0A9D1KMZ3_9ACTN</name>
<dbReference type="Proteomes" id="UP000886842">
    <property type="component" value="Unassembled WGS sequence"/>
</dbReference>
<dbReference type="PANTHER" id="PTHR12128">
    <property type="entry name" value="DIHYDRODIPICOLINATE SYNTHASE"/>
    <property type="match status" value="1"/>
</dbReference>
<sequence length="308" mass="32879">MPDIAGVLPVVSTPFDSDWSLDRGALRREVDWVMGHGADGLTVGMVSEVLRLTLTERMELCDELVASLDGRGVLITSVGAESTDQALRLVRHAVGSGVDAMMANPPLTVGSLSSEQLLTHYGALADAAGDTPLIVQDASGYIGSAVSLETLAELYRRYGGTKVQFKPEAQPLGARLTRLLELTDGGARVFEGIGGLALVDNYQRGVVGSMPATDLIWAVVPLWRSLVAGDFDTAYDIHAGLAAVLSLVGNLDSYVAMEKHLLVRQGVLPHPRQRQPVSFSLDPQTRTELDRLTDRLAAIVGHALPPTH</sequence>
<gene>
    <name evidence="5" type="ORF">IAA98_10580</name>
</gene>
<reference evidence="5" key="1">
    <citation type="submission" date="2020-10" db="EMBL/GenBank/DDBJ databases">
        <authorList>
            <person name="Gilroy R."/>
        </authorList>
    </citation>
    <scope>NUCLEOTIDE SEQUENCE</scope>
    <source>
        <strain evidence="5">ChiGjej1B1-24693</strain>
    </source>
</reference>
<dbReference type="PANTHER" id="PTHR12128:SF66">
    <property type="entry name" value="4-HYDROXY-2-OXOGLUTARATE ALDOLASE, MITOCHONDRIAL"/>
    <property type="match status" value="1"/>
</dbReference>
<organism evidence="5 6">
    <name type="scientific">Candidatus Avipropionibacterium avicola</name>
    <dbReference type="NCBI Taxonomy" id="2840701"/>
    <lineage>
        <taxon>Bacteria</taxon>
        <taxon>Bacillati</taxon>
        <taxon>Actinomycetota</taxon>
        <taxon>Actinomycetes</taxon>
        <taxon>Propionibacteriales</taxon>
        <taxon>Propionibacteriaceae</taxon>
        <taxon>Propionibacteriaceae incertae sedis</taxon>
        <taxon>Candidatus Avipropionibacterium</taxon>
    </lineage>
</organism>
<dbReference type="Pfam" id="PF00701">
    <property type="entry name" value="DHDPS"/>
    <property type="match status" value="1"/>
</dbReference>
<evidence type="ECO:0000256" key="2">
    <source>
        <dbReference type="ARBA" id="ARBA00023239"/>
    </source>
</evidence>
<evidence type="ECO:0000256" key="1">
    <source>
        <dbReference type="ARBA" id="ARBA00007592"/>
    </source>
</evidence>
<dbReference type="GO" id="GO:0008840">
    <property type="term" value="F:4-hydroxy-tetrahydrodipicolinate synthase activity"/>
    <property type="evidence" value="ECO:0007669"/>
    <property type="project" value="TreeGrafter"/>
</dbReference>
<dbReference type="SMART" id="SM01130">
    <property type="entry name" value="DHDPS"/>
    <property type="match status" value="1"/>
</dbReference>
<dbReference type="CDD" id="cd00408">
    <property type="entry name" value="DHDPS-like"/>
    <property type="match status" value="1"/>
</dbReference>